<dbReference type="Proteomes" id="UP000621500">
    <property type="component" value="Unassembled WGS sequence"/>
</dbReference>
<dbReference type="RefSeq" id="WP_203861205.1">
    <property type="nucleotide sequence ID" value="NZ_BAAAZQ010000015.1"/>
</dbReference>
<feature type="region of interest" description="Disordered" evidence="1">
    <location>
        <begin position="45"/>
        <end position="68"/>
    </location>
</feature>
<sequence>MGGPDLGPPIAVSSGRSGAGSGLVRVGLFGVRADVAPELRVPFPQGRTPVLLHHDGPADVGEPAWFRP</sequence>
<name>A0ABQ4EZ08_9ACTN</name>
<protein>
    <submittedName>
        <fullName evidence="2">Uncharacterized protein</fullName>
    </submittedName>
</protein>
<evidence type="ECO:0000313" key="3">
    <source>
        <dbReference type="Proteomes" id="UP000621500"/>
    </source>
</evidence>
<evidence type="ECO:0000256" key="1">
    <source>
        <dbReference type="SAM" id="MobiDB-lite"/>
    </source>
</evidence>
<organism evidence="2 3">
    <name type="scientific">Plantactinospora mayteni</name>
    <dbReference type="NCBI Taxonomy" id="566021"/>
    <lineage>
        <taxon>Bacteria</taxon>
        <taxon>Bacillati</taxon>
        <taxon>Actinomycetota</taxon>
        <taxon>Actinomycetes</taxon>
        <taxon>Micromonosporales</taxon>
        <taxon>Micromonosporaceae</taxon>
        <taxon>Plantactinospora</taxon>
    </lineage>
</organism>
<comment type="caution">
    <text evidence="2">The sequence shown here is derived from an EMBL/GenBank/DDBJ whole genome shotgun (WGS) entry which is preliminary data.</text>
</comment>
<reference evidence="2 3" key="1">
    <citation type="submission" date="2021-01" db="EMBL/GenBank/DDBJ databases">
        <title>Whole genome shotgun sequence of Plantactinospora mayteni NBRC 109088.</title>
        <authorList>
            <person name="Komaki H."/>
            <person name="Tamura T."/>
        </authorList>
    </citation>
    <scope>NUCLEOTIDE SEQUENCE [LARGE SCALE GENOMIC DNA]</scope>
    <source>
        <strain evidence="2 3">NBRC 109088</strain>
    </source>
</reference>
<dbReference type="EMBL" id="BONX01000048">
    <property type="protein sequence ID" value="GIG99867.1"/>
    <property type="molecule type" value="Genomic_DNA"/>
</dbReference>
<gene>
    <name evidence="2" type="ORF">Pma05_64400</name>
</gene>
<keyword evidence="3" id="KW-1185">Reference proteome</keyword>
<proteinExistence type="predicted"/>
<accession>A0ABQ4EZ08</accession>
<evidence type="ECO:0000313" key="2">
    <source>
        <dbReference type="EMBL" id="GIG99867.1"/>
    </source>
</evidence>